<dbReference type="InterPro" id="IPR010241">
    <property type="entry name" value="Fd_pln"/>
</dbReference>
<dbReference type="GO" id="GO:0009055">
    <property type="term" value="F:electron transfer activity"/>
    <property type="evidence" value="ECO:0007669"/>
    <property type="project" value="InterPro"/>
</dbReference>
<dbReference type="PANTHER" id="PTHR43112">
    <property type="entry name" value="FERREDOXIN"/>
    <property type="match status" value="1"/>
</dbReference>
<evidence type="ECO:0000313" key="11">
    <source>
        <dbReference type="EMBL" id="PHJ23702.1"/>
    </source>
</evidence>
<evidence type="ECO:0000256" key="5">
    <source>
        <dbReference type="ARBA" id="ARBA00022982"/>
    </source>
</evidence>
<comment type="function">
    <text evidence="8">Ferredoxins are iron-sulfur proteins that transfer electrons in a wide variety of metabolic reactions.</text>
</comment>
<dbReference type="InterPro" id="IPR036010">
    <property type="entry name" value="2Fe-2S_ferredoxin-like_sf"/>
</dbReference>
<feature type="region of interest" description="Disordered" evidence="9">
    <location>
        <begin position="152"/>
        <end position="183"/>
    </location>
</feature>
<dbReference type="Gene3D" id="3.10.20.30">
    <property type="match status" value="1"/>
</dbReference>
<dbReference type="CDD" id="cd00207">
    <property type="entry name" value="fer2"/>
    <property type="match status" value="1"/>
</dbReference>
<evidence type="ECO:0000256" key="8">
    <source>
        <dbReference type="RuleBase" id="RU364001"/>
    </source>
</evidence>
<dbReference type="RefSeq" id="XP_067925377.1">
    <property type="nucleotide sequence ID" value="XM_068062651.1"/>
</dbReference>
<keyword evidence="3 8" id="KW-0001">2Fe-2S</keyword>
<comment type="caution">
    <text evidence="11">The sequence shown here is derived from an EMBL/GenBank/DDBJ whole genome shotgun (WGS) entry which is preliminary data.</text>
</comment>
<keyword evidence="7 8" id="KW-0411">Iron-sulfur</keyword>
<feature type="compositionally biased region" description="Basic and acidic residues" evidence="9">
    <location>
        <begin position="374"/>
        <end position="388"/>
    </location>
</feature>
<evidence type="ECO:0000256" key="1">
    <source>
        <dbReference type="ARBA" id="ARBA00007874"/>
    </source>
</evidence>
<feature type="region of interest" description="Disordered" evidence="9">
    <location>
        <begin position="360"/>
        <end position="405"/>
    </location>
</feature>
<dbReference type="NCBIfam" id="TIGR02008">
    <property type="entry name" value="fdx_plant"/>
    <property type="match status" value="1"/>
</dbReference>
<dbReference type="EMBL" id="MIGC01001033">
    <property type="protein sequence ID" value="PHJ23702.1"/>
    <property type="molecule type" value="Genomic_DNA"/>
</dbReference>
<dbReference type="PROSITE" id="PS00197">
    <property type="entry name" value="2FE2S_FER_1"/>
    <property type="match status" value="1"/>
</dbReference>
<dbReference type="InterPro" id="IPR012675">
    <property type="entry name" value="Beta-grasp_dom_sf"/>
</dbReference>
<evidence type="ECO:0000256" key="2">
    <source>
        <dbReference type="ARBA" id="ARBA00022448"/>
    </source>
</evidence>
<dbReference type="InterPro" id="IPR006058">
    <property type="entry name" value="2Fe2S_fd_BS"/>
</dbReference>
<dbReference type="GO" id="GO:0046872">
    <property type="term" value="F:metal ion binding"/>
    <property type="evidence" value="ECO:0007669"/>
    <property type="project" value="UniProtKB-KW"/>
</dbReference>
<evidence type="ECO:0000256" key="4">
    <source>
        <dbReference type="ARBA" id="ARBA00022723"/>
    </source>
</evidence>
<protein>
    <recommendedName>
        <fullName evidence="8">Ferredoxin</fullName>
    </recommendedName>
</protein>
<dbReference type="GO" id="GO:0022900">
    <property type="term" value="P:electron transport chain"/>
    <property type="evidence" value="ECO:0007669"/>
    <property type="project" value="InterPro"/>
</dbReference>
<feature type="domain" description="2Fe-2S ferredoxin-type" evidence="10">
    <location>
        <begin position="266"/>
        <end position="357"/>
    </location>
</feature>
<dbReference type="OrthoDB" id="1885901at2759"/>
<dbReference type="SUPFAM" id="SSF54292">
    <property type="entry name" value="2Fe-2S ferredoxin-like"/>
    <property type="match status" value="1"/>
</dbReference>
<name>A0A2C6L8W1_9APIC</name>
<feature type="region of interest" description="Disordered" evidence="9">
    <location>
        <begin position="1"/>
        <end position="54"/>
    </location>
</feature>
<feature type="compositionally biased region" description="Low complexity" evidence="9">
    <location>
        <begin position="1"/>
        <end position="17"/>
    </location>
</feature>
<sequence>MMEPSSSYPPSLSPSPSFARCAFSTSRRTQSSPGDPKSHEKSRRTAMKRPLPSSPSLSSLLVLFFLSFHTLHRFSHDSLLPPVSALTLPRTPSSSSPSFRSLGSSPLTGYTSQLLLSPSSFSRRTRSSSTSSTLPGLTTAFVSGPSTWKHVNHRLPPASSSSSSPSLPLSSPQPRQSFVSLSPSHRSSLSSFHQSHAASPSSLLATSFMSPSSSTPCCSSLSARGPAVSFASSQRAGGGIVTPYNFHMRGEDHTNQEAQSFSRLYHRIDFQSPDGDIKSIECAEDEYILDAAEAAGIELPYSCRGGSCSTCAGKLLKGSVDGSEQVYLEEEQQKKGYVLLCTAYPKEDCTILTHQEDALHTIEGGDESPSSDGNDDHNEAEPSREGGAGKEASSPSSPTEDSSPS</sequence>
<keyword evidence="12" id="KW-1185">Reference proteome</keyword>
<feature type="compositionally biased region" description="Low complexity" evidence="9">
    <location>
        <begin position="154"/>
        <end position="183"/>
    </location>
</feature>
<dbReference type="InterPro" id="IPR001041">
    <property type="entry name" value="2Fe-2S_ferredoxin-type"/>
</dbReference>
<keyword evidence="5 8" id="KW-0249">Electron transport</keyword>
<dbReference type="PROSITE" id="PS51085">
    <property type="entry name" value="2FE2S_FER_2"/>
    <property type="match status" value="1"/>
</dbReference>
<keyword evidence="6 8" id="KW-0408">Iron</keyword>
<accession>A0A2C6L8W1</accession>
<evidence type="ECO:0000256" key="9">
    <source>
        <dbReference type="SAM" id="MobiDB-lite"/>
    </source>
</evidence>
<comment type="similarity">
    <text evidence="1 8">Belongs to the 2Fe2S plant-type ferredoxin family.</text>
</comment>
<comment type="cofactor">
    <cofactor evidence="8">
        <name>[2Fe-2S] cluster</name>
        <dbReference type="ChEBI" id="CHEBI:190135"/>
    </cofactor>
    <text evidence="8">Binds 1 [2Fe-2S] cluster.</text>
</comment>
<evidence type="ECO:0000259" key="10">
    <source>
        <dbReference type="PROSITE" id="PS51085"/>
    </source>
</evidence>
<feature type="compositionally biased region" description="Low complexity" evidence="9">
    <location>
        <begin position="393"/>
        <end position="405"/>
    </location>
</feature>
<dbReference type="GeneID" id="94425862"/>
<organism evidence="11 12">
    <name type="scientific">Cystoisospora suis</name>
    <dbReference type="NCBI Taxonomy" id="483139"/>
    <lineage>
        <taxon>Eukaryota</taxon>
        <taxon>Sar</taxon>
        <taxon>Alveolata</taxon>
        <taxon>Apicomplexa</taxon>
        <taxon>Conoidasida</taxon>
        <taxon>Coccidia</taxon>
        <taxon>Eucoccidiorida</taxon>
        <taxon>Eimeriorina</taxon>
        <taxon>Sarcocystidae</taxon>
        <taxon>Cystoisospora</taxon>
    </lineage>
</organism>
<dbReference type="GO" id="GO:0051537">
    <property type="term" value="F:2 iron, 2 sulfur cluster binding"/>
    <property type="evidence" value="ECO:0007669"/>
    <property type="project" value="UniProtKB-KW"/>
</dbReference>
<evidence type="ECO:0000256" key="7">
    <source>
        <dbReference type="ARBA" id="ARBA00023014"/>
    </source>
</evidence>
<evidence type="ECO:0000313" key="12">
    <source>
        <dbReference type="Proteomes" id="UP000221165"/>
    </source>
</evidence>
<keyword evidence="2 8" id="KW-0813">Transport</keyword>
<feature type="compositionally biased region" description="Polar residues" evidence="9">
    <location>
        <begin position="23"/>
        <end position="33"/>
    </location>
</feature>
<evidence type="ECO:0000256" key="6">
    <source>
        <dbReference type="ARBA" id="ARBA00023004"/>
    </source>
</evidence>
<gene>
    <name evidence="11" type="ORF">CSUI_002450</name>
</gene>
<reference evidence="11 12" key="1">
    <citation type="journal article" date="2017" name="Int. J. Parasitol.">
        <title>The genome of the protozoan parasite Cystoisospora suis and a reverse vaccinology approach to identify vaccine candidates.</title>
        <authorList>
            <person name="Palmieri N."/>
            <person name="Shrestha A."/>
            <person name="Ruttkowski B."/>
            <person name="Beck T."/>
            <person name="Vogl C."/>
            <person name="Tomley F."/>
            <person name="Blake D.P."/>
            <person name="Joachim A."/>
        </authorList>
    </citation>
    <scope>NUCLEOTIDE SEQUENCE [LARGE SCALE GENOMIC DNA]</scope>
    <source>
        <strain evidence="11 12">Wien I</strain>
    </source>
</reference>
<dbReference type="Proteomes" id="UP000221165">
    <property type="component" value="Unassembled WGS sequence"/>
</dbReference>
<dbReference type="Pfam" id="PF00111">
    <property type="entry name" value="Fer2"/>
    <property type="match status" value="1"/>
</dbReference>
<proteinExistence type="inferred from homology"/>
<dbReference type="AlphaFoldDB" id="A0A2C6L8W1"/>
<evidence type="ECO:0000256" key="3">
    <source>
        <dbReference type="ARBA" id="ARBA00022714"/>
    </source>
</evidence>
<keyword evidence="4 8" id="KW-0479">Metal-binding</keyword>
<dbReference type="VEuPathDB" id="ToxoDB:CSUI_002450"/>
<dbReference type="PANTHER" id="PTHR43112:SF3">
    <property type="entry name" value="FERREDOXIN-2, CHLOROPLASTIC"/>
    <property type="match status" value="1"/>
</dbReference>